<keyword evidence="3" id="KW-1003">Cell membrane</keyword>
<keyword evidence="5 7" id="KW-1133">Transmembrane helix</keyword>
<comment type="subcellular location">
    <subcellularLocation>
        <location evidence="1">Cell membrane</location>
        <topology evidence="1">Multi-pass membrane protein</topology>
    </subcellularLocation>
</comment>
<dbReference type="GO" id="GO:0005886">
    <property type="term" value="C:plasma membrane"/>
    <property type="evidence" value="ECO:0007669"/>
    <property type="project" value="UniProtKB-SubCell"/>
</dbReference>
<evidence type="ECO:0000313" key="10">
    <source>
        <dbReference type="Proteomes" id="UP000264541"/>
    </source>
</evidence>
<protein>
    <submittedName>
        <fullName evidence="9">DUF421 domain-containing protein</fullName>
    </submittedName>
</protein>
<dbReference type="InterPro" id="IPR007353">
    <property type="entry name" value="DUF421"/>
</dbReference>
<evidence type="ECO:0000256" key="4">
    <source>
        <dbReference type="ARBA" id="ARBA00022692"/>
    </source>
</evidence>
<dbReference type="Proteomes" id="UP000264541">
    <property type="component" value="Unassembled WGS sequence"/>
</dbReference>
<feature type="domain" description="YetF C-terminal" evidence="8">
    <location>
        <begin position="82"/>
        <end position="201"/>
    </location>
</feature>
<name>A0A372LTV1_9BACI</name>
<evidence type="ECO:0000256" key="3">
    <source>
        <dbReference type="ARBA" id="ARBA00022475"/>
    </source>
</evidence>
<comment type="similarity">
    <text evidence="2">Belongs to the UPF0702 family.</text>
</comment>
<accession>A0A372LTV1</accession>
<sequence>MEEYFMMVLRTIFMYFIILLIFRLMGKREIGEVSILDLVVFVMIAEMAVVAIEDRSRNISEALLPMFVLLVIQVGMAMLSIKSQKFREMVDGKPSLIINHGKIDEKVMKQQRYNFDDLLVQLREKGIIHLSDVEFAILEPSGKLSVIKKDEGEKNIALPLILDGKLQTQNLAGLGRDITWLKAELKKRGFDDFDSISFCSMENGRLFIDAID</sequence>
<evidence type="ECO:0000259" key="8">
    <source>
        <dbReference type="Pfam" id="PF04239"/>
    </source>
</evidence>
<feature type="transmembrane region" description="Helical" evidence="7">
    <location>
        <begin position="6"/>
        <end position="26"/>
    </location>
</feature>
<dbReference type="AlphaFoldDB" id="A0A372LTV1"/>
<reference evidence="9 10" key="1">
    <citation type="submission" date="2018-08" db="EMBL/GenBank/DDBJ databases">
        <title>Bacillus chawlae sp. nov., Bacillus glennii sp. nov., and Bacillus saganii sp. nov. Isolated from the Vehicle Assembly Building at Kennedy Space Center where the Viking Spacecraft were Assembled.</title>
        <authorList>
            <person name="Seuylemezian A."/>
            <person name="Vaishampayan P."/>
        </authorList>
    </citation>
    <scope>NUCLEOTIDE SEQUENCE [LARGE SCALE GENOMIC DNA]</scope>
    <source>
        <strain evidence="9 10">V47-23a</strain>
    </source>
</reference>
<evidence type="ECO:0000256" key="1">
    <source>
        <dbReference type="ARBA" id="ARBA00004651"/>
    </source>
</evidence>
<dbReference type="PANTHER" id="PTHR34582:SF6">
    <property type="entry name" value="UPF0702 TRANSMEMBRANE PROTEIN YCAP"/>
    <property type="match status" value="1"/>
</dbReference>
<gene>
    <name evidence="9" type="ORF">D0469_00410</name>
</gene>
<evidence type="ECO:0000313" key="9">
    <source>
        <dbReference type="EMBL" id="RFU71608.1"/>
    </source>
</evidence>
<feature type="transmembrane region" description="Helical" evidence="7">
    <location>
        <begin position="64"/>
        <end position="81"/>
    </location>
</feature>
<evidence type="ECO:0000256" key="6">
    <source>
        <dbReference type="ARBA" id="ARBA00023136"/>
    </source>
</evidence>
<organism evidence="9 10">
    <name type="scientific">Peribacillus saganii</name>
    <dbReference type="NCBI Taxonomy" id="2303992"/>
    <lineage>
        <taxon>Bacteria</taxon>
        <taxon>Bacillati</taxon>
        <taxon>Bacillota</taxon>
        <taxon>Bacilli</taxon>
        <taxon>Bacillales</taxon>
        <taxon>Bacillaceae</taxon>
        <taxon>Peribacillus</taxon>
    </lineage>
</organism>
<dbReference type="RefSeq" id="WP_117324684.1">
    <property type="nucleotide sequence ID" value="NZ_QVTE01000001.1"/>
</dbReference>
<feature type="transmembrane region" description="Helical" evidence="7">
    <location>
        <begin position="33"/>
        <end position="52"/>
    </location>
</feature>
<keyword evidence="4 7" id="KW-0812">Transmembrane</keyword>
<evidence type="ECO:0000256" key="5">
    <source>
        <dbReference type="ARBA" id="ARBA00022989"/>
    </source>
</evidence>
<dbReference type="InterPro" id="IPR023090">
    <property type="entry name" value="UPF0702_alpha/beta_dom_sf"/>
</dbReference>
<dbReference type="EMBL" id="QVTE01000001">
    <property type="protein sequence ID" value="RFU71608.1"/>
    <property type="molecule type" value="Genomic_DNA"/>
</dbReference>
<proteinExistence type="inferred from homology"/>
<keyword evidence="6 7" id="KW-0472">Membrane</keyword>
<evidence type="ECO:0000256" key="2">
    <source>
        <dbReference type="ARBA" id="ARBA00006448"/>
    </source>
</evidence>
<dbReference type="Pfam" id="PF04239">
    <property type="entry name" value="DUF421"/>
    <property type="match status" value="1"/>
</dbReference>
<comment type="caution">
    <text evidence="9">The sequence shown here is derived from an EMBL/GenBank/DDBJ whole genome shotgun (WGS) entry which is preliminary data.</text>
</comment>
<dbReference type="OrthoDB" id="1682423at2"/>
<keyword evidence="10" id="KW-1185">Reference proteome</keyword>
<evidence type="ECO:0000256" key="7">
    <source>
        <dbReference type="SAM" id="Phobius"/>
    </source>
</evidence>
<dbReference type="Gene3D" id="3.30.240.20">
    <property type="entry name" value="bsu07140 like domains"/>
    <property type="match status" value="2"/>
</dbReference>
<dbReference type="PANTHER" id="PTHR34582">
    <property type="entry name" value="UPF0702 TRANSMEMBRANE PROTEIN YCAP"/>
    <property type="match status" value="1"/>
</dbReference>